<keyword evidence="9" id="KW-0594">Phospholipid biosynthesis</keyword>
<dbReference type="GO" id="GO:0016020">
    <property type="term" value="C:membrane"/>
    <property type="evidence" value="ECO:0007669"/>
    <property type="project" value="UniProtKB-SubCell"/>
</dbReference>
<evidence type="ECO:0000256" key="8">
    <source>
        <dbReference type="ARBA" id="ARBA00023136"/>
    </source>
</evidence>
<organism evidence="15 16">
    <name type="scientific">Amycolatopsis marina</name>
    <dbReference type="NCBI Taxonomy" id="490629"/>
    <lineage>
        <taxon>Bacteria</taxon>
        <taxon>Bacillati</taxon>
        <taxon>Actinomycetota</taxon>
        <taxon>Actinomycetes</taxon>
        <taxon>Pseudonocardiales</taxon>
        <taxon>Pseudonocardiaceae</taxon>
        <taxon>Amycolatopsis</taxon>
    </lineage>
</organism>
<dbReference type="PANTHER" id="PTHR14269:SF52">
    <property type="entry name" value="PHOSPHATIDYLGLYCEROPHOSPHATE SYNTHASE-RELATED"/>
    <property type="match status" value="1"/>
</dbReference>
<dbReference type="EC" id="2.7.8.5" evidence="11"/>
<keyword evidence="10" id="KW-1208">Phospholipid metabolism</keyword>
<evidence type="ECO:0000256" key="10">
    <source>
        <dbReference type="ARBA" id="ARBA00023264"/>
    </source>
</evidence>
<dbReference type="AlphaFoldDB" id="A0A1I1B8J7"/>
<dbReference type="STRING" id="490629.SAMN05216266_112228"/>
<dbReference type="PANTHER" id="PTHR14269">
    <property type="entry name" value="CDP-DIACYLGLYCEROL--GLYCEROL-3-PHOSPHATE 3-PHOSPHATIDYLTRANSFERASE-RELATED"/>
    <property type="match status" value="1"/>
</dbReference>
<comment type="subcellular location">
    <subcellularLocation>
        <location evidence="1">Membrane</location>
        <topology evidence="1">Multi-pass membrane protein</topology>
    </subcellularLocation>
</comment>
<evidence type="ECO:0000256" key="3">
    <source>
        <dbReference type="ARBA" id="ARBA00022516"/>
    </source>
</evidence>
<feature type="region of interest" description="Disordered" evidence="13">
    <location>
        <begin position="1"/>
        <end position="52"/>
    </location>
</feature>
<comment type="similarity">
    <text evidence="2 12">Belongs to the CDP-alcohol phosphatidyltransferase class-I family.</text>
</comment>
<gene>
    <name evidence="15" type="ORF">SAMN05216266_112228</name>
</gene>
<dbReference type="UniPathway" id="UPA00085"/>
<keyword evidence="6 14" id="KW-1133">Transmembrane helix</keyword>
<feature type="compositionally biased region" description="Basic and acidic residues" evidence="13">
    <location>
        <begin position="8"/>
        <end position="27"/>
    </location>
</feature>
<dbReference type="InterPro" id="IPR004570">
    <property type="entry name" value="Phosphatidylglycerol_P_synth"/>
</dbReference>
<dbReference type="GO" id="GO:0046474">
    <property type="term" value="P:glycerophospholipid biosynthetic process"/>
    <property type="evidence" value="ECO:0007669"/>
    <property type="project" value="TreeGrafter"/>
</dbReference>
<reference evidence="16" key="1">
    <citation type="submission" date="2016-10" db="EMBL/GenBank/DDBJ databases">
        <authorList>
            <person name="Varghese N."/>
            <person name="Submissions S."/>
        </authorList>
    </citation>
    <scope>NUCLEOTIDE SEQUENCE [LARGE SCALE GENOMIC DNA]</scope>
    <source>
        <strain evidence="16">CGMCC 4.3568</strain>
    </source>
</reference>
<dbReference type="InterPro" id="IPR048254">
    <property type="entry name" value="CDP_ALCOHOL_P_TRANSF_CS"/>
</dbReference>
<evidence type="ECO:0000256" key="11">
    <source>
        <dbReference type="NCBIfam" id="TIGR00560"/>
    </source>
</evidence>
<dbReference type="InterPro" id="IPR043130">
    <property type="entry name" value="CDP-OH_PTrfase_TM_dom"/>
</dbReference>
<evidence type="ECO:0000256" key="5">
    <source>
        <dbReference type="ARBA" id="ARBA00022692"/>
    </source>
</evidence>
<dbReference type="InterPro" id="IPR000462">
    <property type="entry name" value="CDP-OH_P_trans"/>
</dbReference>
<evidence type="ECO:0000256" key="1">
    <source>
        <dbReference type="ARBA" id="ARBA00004141"/>
    </source>
</evidence>
<dbReference type="Gene3D" id="1.20.120.1760">
    <property type="match status" value="1"/>
</dbReference>
<dbReference type="Pfam" id="PF01066">
    <property type="entry name" value="CDP-OH_P_transf"/>
    <property type="match status" value="1"/>
</dbReference>
<evidence type="ECO:0000256" key="6">
    <source>
        <dbReference type="ARBA" id="ARBA00022989"/>
    </source>
</evidence>
<keyword evidence="8 14" id="KW-0472">Membrane</keyword>
<evidence type="ECO:0000256" key="9">
    <source>
        <dbReference type="ARBA" id="ARBA00023209"/>
    </source>
</evidence>
<dbReference type="NCBIfam" id="TIGR00560">
    <property type="entry name" value="pgsA"/>
    <property type="match status" value="1"/>
</dbReference>
<keyword evidence="7" id="KW-0443">Lipid metabolism</keyword>
<keyword evidence="4 12" id="KW-0808">Transferase</keyword>
<dbReference type="Proteomes" id="UP000243799">
    <property type="component" value="Unassembled WGS sequence"/>
</dbReference>
<dbReference type="PROSITE" id="PS00379">
    <property type="entry name" value="CDP_ALCOHOL_P_TRANSF"/>
    <property type="match status" value="1"/>
</dbReference>
<feature type="transmembrane region" description="Helical" evidence="14">
    <location>
        <begin position="203"/>
        <end position="224"/>
    </location>
</feature>
<evidence type="ECO:0000256" key="7">
    <source>
        <dbReference type="ARBA" id="ARBA00023098"/>
    </source>
</evidence>
<dbReference type="GO" id="GO:0008444">
    <property type="term" value="F:CDP-diacylglycerol-glycerol-3-phosphate 3-phosphatidyltransferase activity"/>
    <property type="evidence" value="ECO:0007669"/>
    <property type="project" value="UniProtKB-UniRule"/>
</dbReference>
<dbReference type="EMBL" id="FOKG01000012">
    <property type="protein sequence ID" value="SFB46725.1"/>
    <property type="molecule type" value="Genomic_DNA"/>
</dbReference>
<evidence type="ECO:0000256" key="2">
    <source>
        <dbReference type="ARBA" id="ARBA00010441"/>
    </source>
</evidence>
<keyword evidence="16" id="KW-1185">Reference proteome</keyword>
<sequence>MSAAASEPADRTPDRASENGKLRRHGDPSSQAGSESGKRQSEPSSPAPAPTPVPTLNVANLLTLSRLALVPLFIGALFAGDGSETVWRAIATALFAIASLTDQVDGWVARKYGLITDFGKIADPIADKALIGAALVGLSLLGELPWWVTVVIAVREIGVTLLRFWVIRHGVIPASRGGKAKTLAQIAAIVLYLLPLPDGAEPVRWVLMGFALLLTVATGLDYVFRALKLRKTARASTAGR</sequence>
<keyword evidence="5 14" id="KW-0812">Transmembrane</keyword>
<evidence type="ECO:0000256" key="4">
    <source>
        <dbReference type="ARBA" id="ARBA00022679"/>
    </source>
</evidence>
<keyword evidence="3" id="KW-0444">Lipid biosynthesis</keyword>
<protein>
    <recommendedName>
        <fullName evidence="11">CDP-diacylglycerol--glycerol-3-phosphate 3-phosphatidyltransferase</fullName>
        <ecNumber evidence="11">2.7.8.5</ecNumber>
    </recommendedName>
</protein>
<evidence type="ECO:0000256" key="14">
    <source>
        <dbReference type="SAM" id="Phobius"/>
    </source>
</evidence>
<dbReference type="InterPro" id="IPR050324">
    <property type="entry name" value="CDP-alcohol_PTase-I"/>
</dbReference>
<name>A0A1I1B8J7_9PSEU</name>
<proteinExistence type="inferred from homology"/>
<accession>A0A1I1B8J7</accession>
<evidence type="ECO:0000256" key="13">
    <source>
        <dbReference type="SAM" id="MobiDB-lite"/>
    </source>
</evidence>
<evidence type="ECO:0000256" key="12">
    <source>
        <dbReference type="RuleBase" id="RU003750"/>
    </source>
</evidence>
<evidence type="ECO:0000313" key="15">
    <source>
        <dbReference type="EMBL" id="SFB46725.1"/>
    </source>
</evidence>
<evidence type="ECO:0000313" key="16">
    <source>
        <dbReference type="Proteomes" id="UP000243799"/>
    </source>
</evidence>